<reference evidence="1" key="1">
    <citation type="journal article" date="2019" name="Science">
        <title>Mutation of a bHLH transcription factor allowed almond domestication.</title>
        <authorList>
            <person name="Sanchez-Perez R."/>
            <person name="Pavan S."/>
            <person name="Mazzeo R."/>
            <person name="Moldovan C."/>
            <person name="Aiese Cigliano R."/>
            <person name="Del Cueto J."/>
            <person name="Ricciardi F."/>
            <person name="Lotti C."/>
            <person name="Ricciardi L."/>
            <person name="Dicenta F."/>
            <person name="Lopez-Marques R.L."/>
            <person name="Lindberg Moller B."/>
        </authorList>
    </citation>
    <scope>NUCLEOTIDE SEQUENCE</scope>
</reference>
<dbReference type="AlphaFoldDB" id="A0A4Y1QPQ2"/>
<protein>
    <recommendedName>
        <fullName evidence="2">Reverse transcriptase Ty1/copia-type domain-containing protein</fullName>
    </recommendedName>
</protein>
<evidence type="ECO:0000313" key="1">
    <source>
        <dbReference type="EMBL" id="BBG93818.1"/>
    </source>
</evidence>
<organism evidence="1">
    <name type="scientific">Prunus dulcis</name>
    <name type="common">Almond</name>
    <name type="synonym">Amygdalus dulcis</name>
    <dbReference type="NCBI Taxonomy" id="3755"/>
    <lineage>
        <taxon>Eukaryota</taxon>
        <taxon>Viridiplantae</taxon>
        <taxon>Streptophyta</taxon>
        <taxon>Embryophyta</taxon>
        <taxon>Tracheophyta</taxon>
        <taxon>Spermatophyta</taxon>
        <taxon>Magnoliopsida</taxon>
        <taxon>eudicotyledons</taxon>
        <taxon>Gunneridae</taxon>
        <taxon>Pentapetalae</taxon>
        <taxon>rosids</taxon>
        <taxon>fabids</taxon>
        <taxon>Rosales</taxon>
        <taxon>Rosaceae</taxon>
        <taxon>Amygdaloideae</taxon>
        <taxon>Amygdaleae</taxon>
        <taxon>Prunus</taxon>
    </lineage>
</organism>
<name>A0A4Y1QPQ2_PRUDU</name>
<evidence type="ECO:0008006" key="2">
    <source>
        <dbReference type="Google" id="ProtNLM"/>
    </source>
</evidence>
<dbReference type="EMBL" id="AP019297">
    <property type="protein sequence ID" value="BBG93818.1"/>
    <property type="molecule type" value="Genomic_DNA"/>
</dbReference>
<accession>A0A4Y1QPQ2</accession>
<sequence length="191" mass="20898">MVNGEIIGRGTKRGGLYYVDDVCAGKSLSVKGSNHAFEDQLWLWHLRLGDLTTSNEPTCTELAYTDQASTVPAIEPTSTAAPTTDNVSVAFLSTTSLVPGPESPHADICEGDLQEEVYISLPLVNISFLIYVDDMIVTGDDLDEIGKLKGYFAYQFDMKDFGMLGCELIDTHIEQNHGLEEYPDQVPTDKG</sequence>
<proteinExistence type="predicted"/>
<gene>
    <name evidence="1" type="ORF">Prudu_001942</name>
</gene>